<organism evidence="1">
    <name type="scientific">hydrothermal vent metagenome</name>
    <dbReference type="NCBI Taxonomy" id="652676"/>
    <lineage>
        <taxon>unclassified sequences</taxon>
        <taxon>metagenomes</taxon>
        <taxon>ecological metagenomes</taxon>
    </lineage>
</organism>
<dbReference type="InterPro" id="IPR005583">
    <property type="entry name" value="YaaA"/>
</dbReference>
<dbReference type="GO" id="GO:0005829">
    <property type="term" value="C:cytosol"/>
    <property type="evidence" value="ECO:0007669"/>
    <property type="project" value="TreeGrafter"/>
</dbReference>
<proteinExistence type="inferred from homology"/>
<dbReference type="Pfam" id="PF03883">
    <property type="entry name" value="H2O2_YaaD"/>
    <property type="match status" value="1"/>
</dbReference>
<dbReference type="AlphaFoldDB" id="A0A3B0ZKN0"/>
<dbReference type="HAMAP" id="MF_00652">
    <property type="entry name" value="UPF0246"/>
    <property type="match status" value="1"/>
</dbReference>
<accession>A0A3B0ZKN0</accession>
<sequence>MIIVISPAKTVDFETPPQTSKFTNPDFLNESNKLIREMRHYSHNDIKKLMTVSDKIAELNVERFKKFKTPFTPKNAKQAVFAFKGDVYTGLNIKDFNAKDLDFAQKHLRILSGLYGLLRPLDLMQAYRLEMGLKLPIKKAKNLYEFWDNQVTEKINSEFKKQKENTLINLASNEYFKVIKKKNLDGTIITPSFKEARGDEFKMIGIYAKRARGLMSRYIIKNKIKDPEELKVFNLNGYKFNKKLSTATNWTFTRKQ</sequence>
<reference evidence="1" key="1">
    <citation type="submission" date="2018-06" db="EMBL/GenBank/DDBJ databases">
        <authorList>
            <person name="Zhirakovskaya E."/>
        </authorList>
    </citation>
    <scope>NUCLEOTIDE SEQUENCE</scope>
</reference>
<dbReference type="PANTHER" id="PTHR30283:SF4">
    <property type="entry name" value="PEROXIDE STRESS RESISTANCE PROTEIN YAAA"/>
    <property type="match status" value="1"/>
</dbReference>
<dbReference type="EMBL" id="UOFT01000023">
    <property type="protein sequence ID" value="VAW92251.1"/>
    <property type="molecule type" value="Genomic_DNA"/>
</dbReference>
<dbReference type="NCBIfam" id="NF002541">
    <property type="entry name" value="PRK02101.1-1"/>
    <property type="match status" value="1"/>
</dbReference>
<dbReference type="PANTHER" id="PTHR30283">
    <property type="entry name" value="PEROXIDE STRESS RESPONSE PROTEIN YAAA"/>
    <property type="match status" value="1"/>
</dbReference>
<evidence type="ECO:0000313" key="1">
    <source>
        <dbReference type="EMBL" id="VAW92251.1"/>
    </source>
</evidence>
<name>A0A3B0ZKN0_9ZZZZ</name>
<dbReference type="GO" id="GO:0033194">
    <property type="term" value="P:response to hydroperoxide"/>
    <property type="evidence" value="ECO:0007669"/>
    <property type="project" value="TreeGrafter"/>
</dbReference>
<dbReference type="NCBIfam" id="NF002542">
    <property type="entry name" value="PRK02101.1-3"/>
    <property type="match status" value="1"/>
</dbReference>
<protein>
    <submittedName>
        <fullName evidence="1">UPF0246 protein YaaA</fullName>
    </submittedName>
</protein>
<gene>
    <name evidence="1" type="ORF">MNBD_GAMMA23-287</name>
</gene>